<dbReference type="AlphaFoldDB" id="K0KFR4"/>
<evidence type="ECO:0000313" key="2">
    <source>
        <dbReference type="Proteomes" id="UP000009328"/>
    </source>
</evidence>
<comment type="caution">
    <text evidence="1">The sequence shown here is derived from an EMBL/GenBank/DDBJ whole genome shotgun (WGS) entry which is preliminary data.</text>
</comment>
<proteinExistence type="predicted"/>
<organism evidence="1 2">
    <name type="scientific">Wickerhamomyces ciferrii (strain ATCC 14091 / BCRC 22168 / CBS 111 / JCM 3599 / NBRC 0793 / NRRL Y-1031 F-60-10)</name>
    <name type="common">Yeast</name>
    <name type="synonym">Pichia ciferrii</name>
    <dbReference type="NCBI Taxonomy" id="1206466"/>
    <lineage>
        <taxon>Eukaryota</taxon>
        <taxon>Fungi</taxon>
        <taxon>Dikarya</taxon>
        <taxon>Ascomycota</taxon>
        <taxon>Saccharomycotina</taxon>
        <taxon>Saccharomycetes</taxon>
        <taxon>Phaffomycetales</taxon>
        <taxon>Wickerhamomycetaceae</taxon>
        <taxon>Wickerhamomyces</taxon>
    </lineage>
</organism>
<dbReference type="InParanoid" id="K0KFR4"/>
<dbReference type="Proteomes" id="UP000009328">
    <property type="component" value="Unassembled WGS sequence"/>
</dbReference>
<accession>K0KFR4</accession>
<protein>
    <submittedName>
        <fullName evidence="1">Uncharacterized protein</fullName>
    </submittedName>
</protein>
<reference evidence="1 2" key="1">
    <citation type="journal article" date="2012" name="Eukaryot. Cell">
        <title>Draft genome sequence of Wickerhamomyces ciferrii NRRL Y-1031 F-60-10.</title>
        <authorList>
            <person name="Schneider J."/>
            <person name="Andrea H."/>
            <person name="Blom J."/>
            <person name="Jaenicke S."/>
            <person name="Ruckert C."/>
            <person name="Schorsch C."/>
            <person name="Szczepanowski R."/>
            <person name="Farwick M."/>
            <person name="Goesmann A."/>
            <person name="Puhler A."/>
            <person name="Schaffer S."/>
            <person name="Tauch A."/>
            <person name="Kohler T."/>
            <person name="Brinkrolf K."/>
        </authorList>
    </citation>
    <scope>NUCLEOTIDE SEQUENCE [LARGE SCALE GENOMIC DNA]</scope>
    <source>
        <strain evidence="2">ATCC 14091 / BCRC 22168 / CBS 111 / JCM 3599 / NBRC 0793 / NRRL Y-1031 F-60-10</strain>
    </source>
</reference>
<gene>
    <name evidence="1" type="ORF">BN7_3549</name>
</gene>
<evidence type="ECO:0000313" key="1">
    <source>
        <dbReference type="EMBL" id="CCH43995.1"/>
    </source>
</evidence>
<keyword evidence="2" id="KW-1185">Reference proteome</keyword>
<dbReference type="HOGENOM" id="CLU_073924_0_0_1"/>
<name>K0KFR4_WICCF</name>
<dbReference type="EMBL" id="CAIF01000099">
    <property type="protein sequence ID" value="CCH43995.1"/>
    <property type="molecule type" value="Genomic_DNA"/>
</dbReference>
<sequence length="273" mass="31356">MLSIEPKPSTLKAYPENPWSISTSNFKLKSTSEKHRMPIKLFSFMFTKERSNPLKLTSSDDHFLNSFYYFRPAIINSINSDSDLRQFLIDSLTKILLDYCAKKKKLEISNVAQNIPVNYSDGTSDYKYYGFKANNTPILSHKSFLKDYKDLKFCLVYKPNREPLVPMLENLINILTFGGDLKEIDGFLNFFESESHTASIITRYQITKHNNDISDVNSKYSKIFNKGIVDISNYIIKINGEEHLFSAAGELINFIPGRSTYDLGNLSPPSYQE</sequence>